<gene>
    <name evidence="7" type="ORF">PODLI_1B039318</name>
</gene>
<dbReference type="Pfam" id="PF22975">
    <property type="entry name" value="EPS8_2nd"/>
    <property type="match status" value="1"/>
</dbReference>
<dbReference type="PANTHER" id="PTHR12287">
    <property type="entry name" value="EPIDERMAL GROWTH FACTOR RECEPTOR KINASE SUBSTRATE EPS8-RELATED PROTEIN"/>
    <property type="match status" value="1"/>
</dbReference>
<dbReference type="GO" id="GO:0035023">
    <property type="term" value="P:regulation of Rho protein signal transduction"/>
    <property type="evidence" value="ECO:0007669"/>
    <property type="project" value="TreeGrafter"/>
</dbReference>
<dbReference type="InterPro" id="IPR013761">
    <property type="entry name" value="SAM/pointed_sf"/>
</dbReference>
<keyword evidence="4" id="KW-0175">Coiled coil</keyword>
<feature type="compositionally biased region" description="Basic residues" evidence="5">
    <location>
        <begin position="306"/>
        <end position="315"/>
    </location>
</feature>
<evidence type="ECO:0000256" key="4">
    <source>
        <dbReference type="SAM" id="Coils"/>
    </source>
</evidence>
<keyword evidence="8" id="KW-1185">Reference proteome</keyword>
<evidence type="ECO:0000256" key="2">
    <source>
        <dbReference type="ARBA" id="ARBA00022443"/>
    </source>
</evidence>
<dbReference type="Gene3D" id="2.30.29.30">
    <property type="entry name" value="Pleckstrin-homology domain (PH domain)/Phosphotyrosine-binding domain (PTB)"/>
    <property type="match status" value="1"/>
</dbReference>
<dbReference type="InterPro" id="IPR011993">
    <property type="entry name" value="PH-like_dom_sf"/>
</dbReference>
<dbReference type="SMART" id="SM00326">
    <property type="entry name" value="SH3"/>
    <property type="match status" value="1"/>
</dbReference>
<keyword evidence="7" id="KW-0418">Kinase</keyword>
<dbReference type="FunFam" id="2.30.29.30:FF:000293">
    <property type="entry name" value="EPS8 like 3"/>
    <property type="match status" value="1"/>
</dbReference>
<dbReference type="SUPFAM" id="SSF50729">
    <property type="entry name" value="PH domain-like"/>
    <property type="match status" value="1"/>
</dbReference>
<dbReference type="InterPro" id="IPR036028">
    <property type="entry name" value="SH3-like_dom_sf"/>
</dbReference>
<dbReference type="Pfam" id="PF00018">
    <property type="entry name" value="SH3_1"/>
    <property type="match status" value="1"/>
</dbReference>
<name>A0AA35KHI6_9SAUR</name>
<dbReference type="InterPro" id="IPR055093">
    <property type="entry name" value="EPS8_2nd"/>
</dbReference>
<dbReference type="AlphaFoldDB" id="A0AA35KHI6"/>
<feature type="compositionally biased region" description="Low complexity" evidence="5">
    <location>
        <begin position="228"/>
        <end position="239"/>
    </location>
</feature>
<reference evidence="7" key="1">
    <citation type="submission" date="2022-12" db="EMBL/GenBank/DDBJ databases">
        <authorList>
            <person name="Alioto T."/>
            <person name="Alioto T."/>
            <person name="Gomez Garrido J."/>
        </authorList>
    </citation>
    <scope>NUCLEOTIDE SEQUENCE</scope>
</reference>
<evidence type="ECO:0000256" key="3">
    <source>
        <dbReference type="PROSITE-ProRule" id="PRU00192"/>
    </source>
</evidence>
<dbReference type="GO" id="GO:0007266">
    <property type="term" value="P:Rho protein signal transduction"/>
    <property type="evidence" value="ECO:0007669"/>
    <property type="project" value="TreeGrafter"/>
</dbReference>
<dbReference type="GO" id="GO:0016301">
    <property type="term" value="F:kinase activity"/>
    <property type="evidence" value="ECO:0007669"/>
    <property type="project" value="UniProtKB-KW"/>
</dbReference>
<dbReference type="InterPro" id="IPR013625">
    <property type="entry name" value="PTB"/>
</dbReference>
<dbReference type="InterPro" id="IPR001452">
    <property type="entry name" value="SH3_domain"/>
</dbReference>
<dbReference type="InterPro" id="IPR033928">
    <property type="entry name" value="EPS8_PTB"/>
</dbReference>
<dbReference type="GO" id="GO:0032587">
    <property type="term" value="C:ruffle membrane"/>
    <property type="evidence" value="ECO:0007669"/>
    <property type="project" value="TreeGrafter"/>
</dbReference>
<dbReference type="Gene3D" id="1.10.150.50">
    <property type="entry name" value="Transcription Factor, Ets-1"/>
    <property type="match status" value="1"/>
</dbReference>
<feature type="region of interest" description="Disordered" evidence="5">
    <location>
        <begin position="295"/>
        <end position="323"/>
    </location>
</feature>
<evidence type="ECO:0000313" key="8">
    <source>
        <dbReference type="Proteomes" id="UP001178461"/>
    </source>
</evidence>
<dbReference type="Gene3D" id="2.30.30.40">
    <property type="entry name" value="SH3 Domains"/>
    <property type="match status" value="1"/>
</dbReference>
<dbReference type="GO" id="GO:0003779">
    <property type="term" value="F:actin binding"/>
    <property type="evidence" value="ECO:0007669"/>
    <property type="project" value="TreeGrafter"/>
</dbReference>
<feature type="compositionally biased region" description="Basic and acidic residues" evidence="5">
    <location>
        <begin position="200"/>
        <end position="214"/>
    </location>
</feature>
<dbReference type="EMBL" id="OX395131">
    <property type="protein sequence ID" value="CAI5777418.1"/>
    <property type="molecule type" value="Genomic_DNA"/>
</dbReference>
<dbReference type="PANTHER" id="PTHR12287:SF22">
    <property type="entry name" value="EPIDERMAL GROWTH FACTOR RECEPTOR KINASE SUBSTRATE 8-LIKE PROTEIN 3"/>
    <property type="match status" value="1"/>
</dbReference>
<feature type="coiled-coil region" evidence="4">
    <location>
        <begin position="161"/>
        <end position="192"/>
    </location>
</feature>
<proteinExistence type="inferred from homology"/>
<dbReference type="Pfam" id="PF08416">
    <property type="entry name" value="PTB"/>
    <property type="match status" value="1"/>
</dbReference>
<dbReference type="PROSITE" id="PS50002">
    <property type="entry name" value="SH3"/>
    <property type="match status" value="1"/>
</dbReference>
<evidence type="ECO:0000256" key="5">
    <source>
        <dbReference type="SAM" id="MobiDB-lite"/>
    </source>
</evidence>
<feature type="domain" description="SH3" evidence="6">
    <location>
        <begin position="466"/>
        <end position="525"/>
    </location>
</feature>
<dbReference type="InterPro" id="IPR041418">
    <property type="entry name" value="SAM_3"/>
</dbReference>
<organism evidence="7 8">
    <name type="scientific">Podarcis lilfordi</name>
    <name type="common">Lilford's wall lizard</name>
    <dbReference type="NCBI Taxonomy" id="74358"/>
    <lineage>
        <taxon>Eukaryota</taxon>
        <taxon>Metazoa</taxon>
        <taxon>Chordata</taxon>
        <taxon>Craniata</taxon>
        <taxon>Vertebrata</taxon>
        <taxon>Euteleostomi</taxon>
        <taxon>Lepidosauria</taxon>
        <taxon>Squamata</taxon>
        <taxon>Bifurcata</taxon>
        <taxon>Unidentata</taxon>
        <taxon>Episquamata</taxon>
        <taxon>Laterata</taxon>
        <taxon>Lacertibaenia</taxon>
        <taxon>Lacertidae</taxon>
        <taxon>Podarcis</taxon>
    </lineage>
</organism>
<keyword evidence="7" id="KW-0675">Receptor</keyword>
<keyword evidence="7" id="KW-0808">Transferase</keyword>
<protein>
    <submittedName>
        <fullName evidence="7">Growth factor receptor kinase substrate 8 3 isoform X1</fullName>
    </submittedName>
</protein>
<dbReference type="InterPro" id="IPR039801">
    <property type="entry name" value="EPS8-like"/>
</dbReference>
<evidence type="ECO:0000259" key="6">
    <source>
        <dbReference type="PROSITE" id="PS50002"/>
    </source>
</evidence>
<evidence type="ECO:0000256" key="1">
    <source>
        <dbReference type="ARBA" id="ARBA00006197"/>
    </source>
</evidence>
<sequence>MADLFHHRNDICYNETESSFNKANSMTRPSGKSIYHQRKEYTESMIKHQHEFQHRVEHLLTCSVDGKEISNVENCINRLKMMDAQGQVWGQDMLLQVKDNRLLLTDIEAEEELDSYPLEYIQECACVLDSCIYNSILAITVKEMRPSRTSIMLFQCEQIGAELLKTKVEKAVEELRDEQQNHNLLRSNLENMLYQQSRSSRTDKSPLISQERRPVGPMEPNHMPSPAQQPWQRQQQHPWRAGPVPVDYEAEQPLHQQQKYESMYEDPGPPMMQDTDRDAEILNHVLDDIETFVGKVQETSRSQNDKKKKKSKKNKSKEATPPESEFKDCFQKIKYSFILLAKLEHTMQQPSAPEMVQLIFSTLKIVLSNCPWTNLASTVSSPLLIPAAIDLLRCSLDSKDQLIWKNLGDAWNLSRAEHPEGPSIPSYQPTFLSGWVPPMPTRRQSSVDFDKVRTESRSSFSSRASDAPQLMQAICDFHARNPRELTLMKGDLLEVLDQRKKWWLARNAAGETGYIPNNILEPMEQKTPNGNNAEQVSRDFPDLRPSSSPAEVTVWLRMKGFSKITVKALGVLDGNQILSLSREELKAVCPEEGGRVFLMLSTIKSAL</sequence>
<dbReference type="GO" id="GO:1900029">
    <property type="term" value="P:positive regulation of ruffle assembly"/>
    <property type="evidence" value="ECO:0007669"/>
    <property type="project" value="TreeGrafter"/>
</dbReference>
<comment type="similarity">
    <text evidence="1">Belongs to the EPS8 family.</text>
</comment>
<evidence type="ECO:0000313" key="7">
    <source>
        <dbReference type="EMBL" id="CAI5777418.1"/>
    </source>
</evidence>
<dbReference type="Proteomes" id="UP001178461">
    <property type="component" value="Chromosome 6"/>
</dbReference>
<feature type="region of interest" description="Disordered" evidence="5">
    <location>
        <begin position="195"/>
        <end position="239"/>
    </location>
</feature>
<dbReference type="Pfam" id="PF18016">
    <property type="entry name" value="SAM_3"/>
    <property type="match status" value="1"/>
</dbReference>
<dbReference type="GO" id="GO:0031982">
    <property type="term" value="C:vesicle"/>
    <property type="evidence" value="ECO:0007669"/>
    <property type="project" value="TreeGrafter"/>
</dbReference>
<dbReference type="CDD" id="cd01210">
    <property type="entry name" value="PTB_EPS8"/>
    <property type="match status" value="1"/>
</dbReference>
<keyword evidence="2 3" id="KW-0728">SH3 domain</keyword>
<accession>A0AA35KHI6</accession>
<dbReference type="SUPFAM" id="SSF50044">
    <property type="entry name" value="SH3-domain"/>
    <property type="match status" value="1"/>
</dbReference>